<feature type="region of interest" description="Disordered" evidence="1">
    <location>
        <begin position="76"/>
        <end position="103"/>
    </location>
</feature>
<evidence type="ECO:0000313" key="4">
    <source>
        <dbReference type="Proteomes" id="UP000266177"/>
    </source>
</evidence>
<comment type="caution">
    <text evidence="3">The sequence shown here is derived from an EMBL/GenBank/DDBJ whole genome shotgun (WGS) entry which is preliminary data.</text>
</comment>
<dbReference type="RefSeq" id="WP_119794659.1">
    <property type="nucleotide sequence ID" value="NZ_QYZD01000015.1"/>
</dbReference>
<dbReference type="AlphaFoldDB" id="A0A3A3GWZ3"/>
<evidence type="ECO:0000313" key="3">
    <source>
        <dbReference type="EMBL" id="RJG22569.1"/>
    </source>
</evidence>
<accession>A0A3A3GWZ3</accession>
<dbReference type="Proteomes" id="UP000266177">
    <property type="component" value="Unassembled WGS sequence"/>
</dbReference>
<dbReference type="Pfam" id="PF22564">
    <property type="entry name" value="HAAS"/>
    <property type="match status" value="1"/>
</dbReference>
<sequence>MLRERKQQFLTRLEQLLGAVQESERQEIMSDFESHFQEAYEAGRSEEEIFRSLGSEQAIAREILAQYGMELPSVQEPTAAEKEAGPNAASSDRGASAHSIFTAPPGSRIDSPLRLIRLETDVVDVHLDTHDGEDILYHFDSFDAGQFDVREAREGDIYRLIVQLRRSGMKRFFSSVSGTLHVRIPASFGGSVEMACGSGDAEVRQIRAECFDAELKSGDLTIRDSTCGHITTRMKSGDAELHNCTCVKADLHTLSGDVTIFGLQADEFALRAASGDIELHQLAAQALRAELLSGDMHIVEGQGATWTFTAACGDLELASIAADVHIDVASGSISTRNVCGSLTVLAKSGEVECELASGTRQAALENKAGNVRLLVPSEMQELELEASTVLGAVSVRLPQFPEGHVQTSRFRGRLGENGPKVQLATKVGSISVASI</sequence>
<proteinExistence type="predicted"/>
<reference evidence="3 4" key="1">
    <citation type="submission" date="2018-09" db="EMBL/GenBank/DDBJ databases">
        <title>Paenibacillus SK2017-BO5.</title>
        <authorList>
            <person name="Piskunova J.V."/>
            <person name="Dubiley S.A."/>
            <person name="Severinov K.V."/>
        </authorList>
    </citation>
    <scope>NUCLEOTIDE SEQUENCE [LARGE SCALE GENOMIC DNA]</scope>
    <source>
        <strain evidence="3 4">BO5</strain>
    </source>
</reference>
<gene>
    <name evidence="3" type="ORF">DQX05_16560</name>
</gene>
<evidence type="ECO:0000256" key="1">
    <source>
        <dbReference type="SAM" id="MobiDB-lite"/>
    </source>
</evidence>
<feature type="domain" description="DUF4097" evidence="2">
    <location>
        <begin position="123"/>
        <end position="317"/>
    </location>
</feature>
<dbReference type="PANTHER" id="PTHR34094:SF1">
    <property type="entry name" value="PROTEIN FAM185A"/>
    <property type="match status" value="1"/>
</dbReference>
<protein>
    <submittedName>
        <fullName evidence="3">DUF1700 domain-containing protein</fullName>
    </submittedName>
</protein>
<dbReference type="OrthoDB" id="9804829at2"/>
<dbReference type="EMBL" id="QYZD01000015">
    <property type="protein sequence ID" value="RJG22569.1"/>
    <property type="molecule type" value="Genomic_DNA"/>
</dbReference>
<evidence type="ECO:0000259" key="2">
    <source>
        <dbReference type="Pfam" id="PF13349"/>
    </source>
</evidence>
<dbReference type="Pfam" id="PF13349">
    <property type="entry name" value="DUF4097"/>
    <property type="match status" value="1"/>
</dbReference>
<name>A0A3A3GWZ3_PANTH</name>
<dbReference type="InterPro" id="IPR025164">
    <property type="entry name" value="Toastrack_DUF4097"/>
</dbReference>
<dbReference type="Gene3D" id="2.160.20.120">
    <property type="match status" value="1"/>
</dbReference>
<dbReference type="PANTHER" id="PTHR34094">
    <property type="match status" value="1"/>
</dbReference>
<organism evidence="3 4">
    <name type="scientific">Paenibacillus thiaminolyticus</name>
    <name type="common">Bacillus thiaminolyticus</name>
    <dbReference type="NCBI Taxonomy" id="49283"/>
    <lineage>
        <taxon>Bacteria</taxon>
        <taxon>Bacillati</taxon>
        <taxon>Bacillota</taxon>
        <taxon>Bacilli</taxon>
        <taxon>Bacillales</taxon>
        <taxon>Paenibacillaceae</taxon>
        <taxon>Paenibacillus</taxon>
    </lineage>
</organism>